<dbReference type="Gene3D" id="3.10.100.10">
    <property type="entry name" value="Mannose-Binding Protein A, subunit A"/>
    <property type="match status" value="1"/>
</dbReference>
<keyword evidence="3" id="KW-0812">Transmembrane</keyword>
<dbReference type="GO" id="GO:0005886">
    <property type="term" value="C:plasma membrane"/>
    <property type="evidence" value="ECO:0007669"/>
    <property type="project" value="InterPro"/>
</dbReference>
<protein>
    <recommendedName>
        <fullName evidence="4">C-type lectin domain-containing protein</fullName>
    </recommendedName>
</protein>
<keyword evidence="6" id="KW-1185">Reference proteome</keyword>
<evidence type="ECO:0000259" key="4">
    <source>
        <dbReference type="PROSITE" id="PS50041"/>
    </source>
</evidence>
<dbReference type="SMART" id="SM00034">
    <property type="entry name" value="CLECT"/>
    <property type="match status" value="1"/>
</dbReference>
<dbReference type="InterPro" id="IPR016187">
    <property type="entry name" value="CTDL_fold"/>
</dbReference>
<dbReference type="PANTHER" id="PTHR15028:SF6">
    <property type="entry name" value="B-CELL DIFFERENTIATION ANTIGEN CD72"/>
    <property type="match status" value="1"/>
</dbReference>
<evidence type="ECO:0000256" key="3">
    <source>
        <dbReference type="SAM" id="Phobius"/>
    </source>
</evidence>
<feature type="compositionally biased region" description="Low complexity" evidence="2">
    <location>
        <begin position="1"/>
        <end position="15"/>
    </location>
</feature>
<dbReference type="Ensembl" id="ENSAOWT00000021113.1">
    <property type="protein sequence ID" value="ENSAOWP00000018623.1"/>
    <property type="gene ID" value="ENSAOWG00000012676.1"/>
</dbReference>
<feature type="compositionally biased region" description="Pro residues" evidence="2">
    <location>
        <begin position="16"/>
        <end position="27"/>
    </location>
</feature>
<feature type="domain" description="C-type lectin" evidence="4">
    <location>
        <begin position="249"/>
        <end position="363"/>
    </location>
</feature>
<reference evidence="5" key="2">
    <citation type="submission" date="2025-09" db="UniProtKB">
        <authorList>
            <consortium name="Ensembl"/>
        </authorList>
    </citation>
    <scope>IDENTIFICATION</scope>
</reference>
<evidence type="ECO:0000256" key="2">
    <source>
        <dbReference type="SAM" id="MobiDB-lite"/>
    </source>
</evidence>
<evidence type="ECO:0000256" key="1">
    <source>
        <dbReference type="SAM" id="Coils"/>
    </source>
</evidence>
<keyword evidence="3" id="KW-1133">Transmembrane helix</keyword>
<dbReference type="PROSITE" id="PS50041">
    <property type="entry name" value="C_TYPE_LECTIN_2"/>
    <property type="match status" value="1"/>
</dbReference>
<dbReference type="InterPro" id="IPR001304">
    <property type="entry name" value="C-type_lectin-like"/>
</dbReference>
<dbReference type="SUPFAM" id="SSF56436">
    <property type="entry name" value="C-type lectin-like"/>
    <property type="match status" value="1"/>
</dbReference>
<dbReference type="Proteomes" id="UP000694424">
    <property type="component" value="Unplaced"/>
</dbReference>
<keyword evidence="3" id="KW-0472">Membrane</keyword>
<feature type="transmembrane region" description="Helical" evidence="3">
    <location>
        <begin position="115"/>
        <end position="138"/>
    </location>
</feature>
<dbReference type="InterPro" id="IPR016186">
    <property type="entry name" value="C-type_lectin-like/link_sf"/>
</dbReference>
<sequence>MQPGQAPVGQDGQGPQPSPGECPPGPRRGPGIRGRIRELLLLSLKRGSAHTFHVCLHPATLLPCCLHGLWGRRAGSCMGFPGSWLSVGTVEAVAGDGGGWLCLAGPWRRLRSIPVGLLAACLLLLAVAVALGGCYWQVARRLQEASRAHAAERGRLSQQVSVQEQSLEQMQLELVQARAELQRAWLEGNSSRLEVGSLDAELERVMGALGKMEKELQDVQGRLNASESTVTSLRSCSNIDCCPSGWVMYRGKCLFMSAEKKTWEDSKAECDKKMSQLLITKSWTRWTVPNFLKNSDTPYWIGLYKSSFPWYEYGWLEEGDPDEEGEMDAWFWVDGSLYERPWQWKPNGSCAIISHGSVKPTQCAGSDDLHLWICEKAAGPSIPFL</sequence>
<name>A0A8B9Q2M8_APTOW</name>
<reference evidence="5" key="1">
    <citation type="submission" date="2025-08" db="UniProtKB">
        <authorList>
            <consortium name="Ensembl"/>
        </authorList>
    </citation>
    <scope>IDENTIFICATION</scope>
</reference>
<feature type="coiled-coil region" evidence="1">
    <location>
        <begin position="160"/>
        <end position="229"/>
    </location>
</feature>
<evidence type="ECO:0000313" key="5">
    <source>
        <dbReference type="Ensembl" id="ENSAOWP00000018623.1"/>
    </source>
</evidence>
<organism evidence="5 6">
    <name type="scientific">Apteryx owenii</name>
    <name type="common">Little spotted kiwi</name>
    <dbReference type="NCBI Taxonomy" id="8824"/>
    <lineage>
        <taxon>Eukaryota</taxon>
        <taxon>Metazoa</taxon>
        <taxon>Chordata</taxon>
        <taxon>Craniata</taxon>
        <taxon>Vertebrata</taxon>
        <taxon>Euteleostomi</taxon>
        <taxon>Archelosauria</taxon>
        <taxon>Archosauria</taxon>
        <taxon>Dinosauria</taxon>
        <taxon>Saurischia</taxon>
        <taxon>Theropoda</taxon>
        <taxon>Coelurosauria</taxon>
        <taxon>Aves</taxon>
        <taxon>Palaeognathae</taxon>
        <taxon>Apterygiformes</taxon>
        <taxon>Apterygidae</taxon>
        <taxon>Apteryx</taxon>
    </lineage>
</organism>
<accession>A0A8B9Q2M8</accession>
<dbReference type="Pfam" id="PF00059">
    <property type="entry name" value="Lectin_C"/>
    <property type="match status" value="1"/>
</dbReference>
<evidence type="ECO:0000313" key="6">
    <source>
        <dbReference type="Proteomes" id="UP000694424"/>
    </source>
</evidence>
<dbReference type="GO" id="GO:0004888">
    <property type="term" value="F:transmembrane signaling receptor activity"/>
    <property type="evidence" value="ECO:0007669"/>
    <property type="project" value="InterPro"/>
</dbReference>
<keyword evidence="1" id="KW-0175">Coiled coil</keyword>
<dbReference type="InterPro" id="IPR039689">
    <property type="entry name" value="CD72"/>
</dbReference>
<proteinExistence type="predicted"/>
<dbReference type="AlphaFoldDB" id="A0A8B9Q2M8"/>
<dbReference type="PANTHER" id="PTHR15028">
    <property type="entry name" value="CD72-RELATED"/>
    <property type="match status" value="1"/>
</dbReference>
<feature type="region of interest" description="Disordered" evidence="2">
    <location>
        <begin position="1"/>
        <end position="30"/>
    </location>
</feature>